<accession>A0A9J8AS65</accession>
<dbReference type="GO" id="GO:0000981">
    <property type="term" value="F:DNA-binding transcription factor activity, RNA polymerase II-specific"/>
    <property type="evidence" value="ECO:0007669"/>
    <property type="project" value="TreeGrafter"/>
</dbReference>
<reference evidence="12" key="2">
    <citation type="submission" date="2025-09" db="UniProtKB">
        <authorList>
            <consortium name="Ensembl"/>
        </authorList>
    </citation>
    <scope>IDENTIFICATION</scope>
</reference>
<dbReference type="GO" id="GO:0005634">
    <property type="term" value="C:nucleus"/>
    <property type="evidence" value="ECO:0007669"/>
    <property type="project" value="UniProtKB-SubCell"/>
</dbReference>
<dbReference type="AlphaFoldDB" id="A0A9J8AS65"/>
<reference evidence="12" key="1">
    <citation type="submission" date="2025-08" db="UniProtKB">
        <authorList>
            <consortium name="Ensembl"/>
        </authorList>
    </citation>
    <scope>IDENTIFICATION</scope>
</reference>
<dbReference type="PROSITE" id="PS50157">
    <property type="entry name" value="ZINC_FINGER_C2H2_2"/>
    <property type="match status" value="3"/>
</dbReference>
<evidence type="ECO:0000256" key="7">
    <source>
        <dbReference type="ARBA" id="ARBA00023125"/>
    </source>
</evidence>
<dbReference type="PROSITE" id="PS00028">
    <property type="entry name" value="ZINC_FINGER_C2H2_1"/>
    <property type="match status" value="3"/>
</dbReference>
<keyword evidence="3" id="KW-0479">Metal-binding</keyword>
<feature type="region of interest" description="Disordered" evidence="10">
    <location>
        <begin position="76"/>
        <end position="134"/>
    </location>
</feature>
<keyword evidence="5 9" id="KW-0863">Zinc-finger</keyword>
<dbReference type="GO" id="GO:0008270">
    <property type="term" value="F:zinc ion binding"/>
    <property type="evidence" value="ECO:0007669"/>
    <property type="project" value="UniProtKB-KW"/>
</dbReference>
<evidence type="ECO:0000256" key="1">
    <source>
        <dbReference type="ARBA" id="ARBA00004123"/>
    </source>
</evidence>
<protein>
    <submittedName>
        <fullName evidence="12">Si:ch211-155e24.3</fullName>
    </submittedName>
</protein>
<dbReference type="FunFam" id="3.30.160.60:FF:001442">
    <property type="entry name" value="zinc finger protein 696"/>
    <property type="match status" value="1"/>
</dbReference>
<dbReference type="InterPro" id="IPR013087">
    <property type="entry name" value="Znf_C2H2_type"/>
</dbReference>
<dbReference type="Pfam" id="PF00096">
    <property type="entry name" value="zf-C2H2"/>
    <property type="match status" value="3"/>
</dbReference>
<dbReference type="SUPFAM" id="SSF57667">
    <property type="entry name" value="beta-beta-alpha zinc fingers"/>
    <property type="match status" value="2"/>
</dbReference>
<comment type="subcellular location">
    <subcellularLocation>
        <location evidence="1">Nucleus</location>
    </subcellularLocation>
</comment>
<dbReference type="Ensembl" id="ENSCCRT00000113186.1">
    <property type="protein sequence ID" value="ENSCCRP00000145306.1"/>
    <property type="gene ID" value="ENSCCRG00000066415.1"/>
</dbReference>
<dbReference type="PANTHER" id="PTHR23235">
    <property type="entry name" value="KRUEPPEL-LIKE TRANSCRIPTION FACTOR"/>
    <property type="match status" value="1"/>
</dbReference>
<dbReference type="Gene3D" id="3.30.160.60">
    <property type="entry name" value="Classic Zinc Finger"/>
    <property type="match status" value="3"/>
</dbReference>
<evidence type="ECO:0000313" key="12">
    <source>
        <dbReference type="Ensembl" id="ENSCCRP00000145306.1"/>
    </source>
</evidence>
<organism evidence="12 13">
    <name type="scientific">Cyprinus carpio carpio</name>
    <dbReference type="NCBI Taxonomy" id="630221"/>
    <lineage>
        <taxon>Eukaryota</taxon>
        <taxon>Metazoa</taxon>
        <taxon>Chordata</taxon>
        <taxon>Craniata</taxon>
        <taxon>Vertebrata</taxon>
        <taxon>Euteleostomi</taxon>
        <taxon>Actinopterygii</taxon>
        <taxon>Neopterygii</taxon>
        <taxon>Teleostei</taxon>
        <taxon>Ostariophysi</taxon>
        <taxon>Cypriniformes</taxon>
        <taxon>Cyprinidae</taxon>
        <taxon>Cyprininae</taxon>
        <taxon>Cyprinus</taxon>
    </lineage>
</organism>
<evidence type="ECO:0000256" key="4">
    <source>
        <dbReference type="ARBA" id="ARBA00022737"/>
    </source>
</evidence>
<keyword evidence="4" id="KW-0677">Repeat</keyword>
<evidence type="ECO:0000256" key="9">
    <source>
        <dbReference type="PROSITE-ProRule" id="PRU00042"/>
    </source>
</evidence>
<dbReference type="OMA" id="KRKCVLM"/>
<sequence length="352" mass="39949">MSYCSFQAQLVSFMESVARAAEAEISRRVDESCAVIRLELSRSRRDIDALKRKCVLMDSELRRVRGRGRRRVWFKTQPVIRDPDQNPDQTRSDQSVCSLEEGTGAPVIKQERQEPETSGGAGGSRPFDHEQQHIQQIRAQENTENLLGASEIPNTHCTRSETATERLSGRGLQVKAEKDDEEPRVHLRFAQLWTTVPETNTERTFPTTQNTEPSRSVCVRPVETHTERYEPEQISANDGVTSAEVDSGPVFGLRTHWRSSADVEKRFSCSYCEKSFSRFGQLKEHLRSHTGEKPFACAQCGRSFTKHCNLIRHAVVHSGEKPYQCGQCGKCFTQRSSLKSHQRTHSSAWDHS</sequence>
<feature type="compositionally biased region" description="Basic and acidic residues" evidence="10">
    <location>
        <begin position="158"/>
        <end position="168"/>
    </location>
</feature>
<evidence type="ECO:0000256" key="10">
    <source>
        <dbReference type="SAM" id="MobiDB-lite"/>
    </source>
</evidence>
<feature type="domain" description="C2H2-type" evidence="11">
    <location>
        <begin position="323"/>
        <end position="350"/>
    </location>
</feature>
<dbReference type="FunFam" id="3.30.160.60:FF:001174">
    <property type="entry name" value="zinc finger protein 527 isoform X1"/>
    <property type="match status" value="1"/>
</dbReference>
<dbReference type="FunFam" id="3.30.160.60:FF:000045">
    <property type="entry name" value="ZFP69 zinc finger protein B"/>
    <property type="match status" value="1"/>
</dbReference>
<evidence type="ECO:0000256" key="6">
    <source>
        <dbReference type="ARBA" id="ARBA00022833"/>
    </source>
</evidence>
<keyword evidence="7" id="KW-0238">DNA-binding</keyword>
<evidence type="ECO:0000313" key="13">
    <source>
        <dbReference type="Proteomes" id="UP001108240"/>
    </source>
</evidence>
<keyword evidence="8" id="KW-0539">Nucleus</keyword>
<keyword evidence="13" id="KW-1185">Reference proteome</keyword>
<dbReference type="Proteomes" id="UP001108240">
    <property type="component" value="Unplaced"/>
</dbReference>
<evidence type="ECO:0000256" key="5">
    <source>
        <dbReference type="ARBA" id="ARBA00022771"/>
    </source>
</evidence>
<dbReference type="GeneTree" id="ENSGT01150000286953"/>
<dbReference type="PANTHER" id="PTHR23235:SF142">
    <property type="entry name" value="ZINC FINGER PROTEIN 384"/>
    <property type="match status" value="1"/>
</dbReference>
<evidence type="ECO:0000256" key="2">
    <source>
        <dbReference type="ARBA" id="ARBA00006991"/>
    </source>
</evidence>
<dbReference type="SMART" id="SM00355">
    <property type="entry name" value="ZnF_C2H2"/>
    <property type="match status" value="3"/>
</dbReference>
<feature type="compositionally biased region" description="Polar residues" evidence="10">
    <location>
        <begin position="86"/>
        <end position="97"/>
    </location>
</feature>
<feature type="domain" description="C2H2-type" evidence="11">
    <location>
        <begin position="267"/>
        <end position="294"/>
    </location>
</feature>
<dbReference type="GO" id="GO:0000978">
    <property type="term" value="F:RNA polymerase II cis-regulatory region sequence-specific DNA binding"/>
    <property type="evidence" value="ECO:0007669"/>
    <property type="project" value="TreeGrafter"/>
</dbReference>
<keyword evidence="6" id="KW-0862">Zinc</keyword>
<dbReference type="InterPro" id="IPR036236">
    <property type="entry name" value="Znf_C2H2_sf"/>
</dbReference>
<feature type="region of interest" description="Disordered" evidence="10">
    <location>
        <begin position="149"/>
        <end position="179"/>
    </location>
</feature>
<feature type="domain" description="C2H2-type" evidence="11">
    <location>
        <begin position="295"/>
        <end position="322"/>
    </location>
</feature>
<evidence type="ECO:0000259" key="11">
    <source>
        <dbReference type="PROSITE" id="PS50157"/>
    </source>
</evidence>
<evidence type="ECO:0000256" key="8">
    <source>
        <dbReference type="ARBA" id="ARBA00023242"/>
    </source>
</evidence>
<comment type="similarity">
    <text evidence="2">Belongs to the krueppel C2H2-type zinc-finger protein family.</text>
</comment>
<proteinExistence type="inferred from homology"/>
<name>A0A9J8AS65_CYPCA</name>
<evidence type="ECO:0000256" key="3">
    <source>
        <dbReference type="ARBA" id="ARBA00022723"/>
    </source>
</evidence>